<dbReference type="PANTHER" id="PTHR23504">
    <property type="entry name" value="MAJOR FACILITATOR SUPERFAMILY DOMAIN-CONTAINING PROTEIN 10"/>
    <property type="match status" value="1"/>
</dbReference>
<keyword evidence="3" id="KW-0813">Transport</keyword>
<dbReference type="InterPro" id="IPR005829">
    <property type="entry name" value="Sugar_transporter_CS"/>
</dbReference>
<feature type="domain" description="Major facilitator superfamily (MFS) profile" evidence="8">
    <location>
        <begin position="17"/>
        <end position="402"/>
    </location>
</feature>
<dbReference type="PANTHER" id="PTHR23504:SF115">
    <property type="entry name" value="MULTIDRUG RESISTANCE PROTEIN 2"/>
    <property type="match status" value="1"/>
</dbReference>
<comment type="subcellular location">
    <subcellularLocation>
        <location evidence="1">Cell membrane</location>
        <topology evidence="1">Multi-pass membrane protein</topology>
    </subcellularLocation>
</comment>
<keyword evidence="5 7" id="KW-1133">Transmembrane helix</keyword>
<evidence type="ECO:0000256" key="2">
    <source>
        <dbReference type="ARBA" id="ARBA00007520"/>
    </source>
</evidence>
<feature type="transmembrane region" description="Helical" evidence="7">
    <location>
        <begin position="378"/>
        <end position="398"/>
    </location>
</feature>
<feature type="transmembrane region" description="Helical" evidence="7">
    <location>
        <begin position="83"/>
        <end position="106"/>
    </location>
</feature>
<dbReference type="GO" id="GO:0005886">
    <property type="term" value="C:plasma membrane"/>
    <property type="evidence" value="ECO:0007669"/>
    <property type="project" value="UniProtKB-SubCell"/>
</dbReference>
<feature type="transmembrane region" description="Helical" evidence="7">
    <location>
        <begin position="142"/>
        <end position="164"/>
    </location>
</feature>
<dbReference type="PRINTS" id="PR01035">
    <property type="entry name" value="TCRTETA"/>
</dbReference>
<organism evidence="9 10">
    <name type="scientific">Limosilactobacillus gastricus DSM 16045</name>
    <dbReference type="NCBI Taxonomy" id="1423749"/>
    <lineage>
        <taxon>Bacteria</taxon>
        <taxon>Bacillati</taxon>
        <taxon>Bacillota</taxon>
        <taxon>Bacilli</taxon>
        <taxon>Lactobacillales</taxon>
        <taxon>Lactobacillaceae</taxon>
        <taxon>Limosilactobacillus</taxon>
    </lineage>
</organism>
<feature type="transmembrane region" description="Helical" evidence="7">
    <location>
        <begin position="295"/>
        <end position="324"/>
    </location>
</feature>
<dbReference type="Proteomes" id="UP000051739">
    <property type="component" value="Unassembled WGS sequence"/>
</dbReference>
<reference evidence="9 10" key="1">
    <citation type="journal article" date="2015" name="Genome Announc.">
        <title>Expanding the biotechnology potential of lactobacilli through comparative genomics of 213 strains and associated genera.</title>
        <authorList>
            <person name="Sun Z."/>
            <person name="Harris H.M."/>
            <person name="McCann A."/>
            <person name="Guo C."/>
            <person name="Argimon S."/>
            <person name="Zhang W."/>
            <person name="Yang X."/>
            <person name="Jeffery I.B."/>
            <person name="Cooney J.C."/>
            <person name="Kagawa T.F."/>
            <person name="Liu W."/>
            <person name="Song Y."/>
            <person name="Salvetti E."/>
            <person name="Wrobel A."/>
            <person name="Rasinkangas P."/>
            <person name="Parkhill J."/>
            <person name="Rea M.C."/>
            <person name="O'Sullivan O."/>
            <person name="Ritari J."/>
            <person name="Douillard F.P."/>
            <person name="Paul Ross R."/>
            <person name="Yang R."/>
            <person name="Briner A.E."/>
            <person name="Felis G.E."/>
            <person name="de Vos W.M."/>
            <person name="Barrangou R."/>
            <person name="Klaenhammer T.R."/>
            <person name="Caufield P.W."/>
            <person name="Cui Y."/>
            <person name="Zhang H."/>
            <person name="O'Toole P.W."/>
        </authorList>
    </citation>
    <scope>NUCLEOTIDE SEQUENCE [LARGE SCALE GENOMIC DNA]</scope>
    <source>
        <strain evidence="9 10">DSM 16045</strain>
    </source>
</reference>
<evidence type="ECO:0000259" key="8">
    <source>
        <dbReference type="PROSITE" id="PS50850"/>
    </source>
</evidence>
<dbReference type="PATRIC" id="fig|1423749.3.peg.28"/>
<evidence type="ECO:0000256" key="4">
    <source>
        <dbReference type="ARBA" id="ARBA00022692"/>
    </source>
</evidence>
<accession>A0A0R1VDU0</accession>
<evidence type="ECO:0000256" key="6">
    <source>
        <dbReference type="ARBA" id="ARBA00023136"/>
    </source>
</evidence>
<protein>
    <submittedName>
        <fullName evidence="9">Multidrug transporter</fullName>
    </submittedName>
</protein>
<evidence type="ECO:0000256" key="3">
    <source>
        <dbReference type="ARBA" id="ARBA00022448"/>
    </source>
</evidence>
<dbReference type="Pfam" id="PF07690">
    <property type="entry name" value="MFS_1"/>
    <property type="match status" value="1"/>
</dbReference>
<feature type="transmembrane region" description="Helical" evidence="7">
    <location>
        <begin position="261"/>
        <end position="283"/>
    </location>
</feature>
<dbReference type="PROSITE" id="PS50850">
    <property type="entry name" value="MFS"/>
    <property type="match status" value="1"/>
</dbReference>
<evidence type="ECO:0000256" key="1">
    <source>
        <dbReference type="ARBA" id="ARBA00004651"/>
    </source>
</evidence>
<dbReference type="AlphaFoldDB" id="A0A0R1VDU0"/>
<feature type="transmembrane region" description="Helical" evidence="7">
    <location>
        <begin position="18"/>
        <end position="38"/>
    </location>
</feature>
<dbReference type="InterPro" id="IPR011701">
    <property type="entry name" value="MFS"/>
</dbReference>
<keyword evidence="10" id="KW-1185">Reference proteome</keyword>
<feature type="transmembrane region" description="Helical" evidence="7">
    <location>
        <begin position="50"/>
        <end position="71"/>
    </location>
</feature>
<feature type="transmembrane region" description="Helical" evidence="7">
    <location>
        <begin position="224"/>
        <end position="249"/>
    </location>
</feature>
<evidence type="ECO:0000313" key="9">
    <source>
        <dbReference type="EMBL" id="KRM03658.1"/>
    </source>
</evidence>
<dbReference type="Gene3D" id="1.20.1250.20">
    <property type="entry name" value="MFS general substrate transporter like domains"/>
    <property type="match status" value="1"/>
</dbReference>
<dbReference type="CDD" id="cd17325">
    <property type="entry name" value="MFS_MdtG_SLC18_like"/>
    <property type="match status" value="1"/>
</dbReference>
<evidence type="ECO:0000313" key="10">
    <source>
        <dbReference type="Proteomes" id="UP000051739"/>
    </source>
</evidence>
<dbReference type="InterPro" id="IPR020846">
    <property type="entry name" value="MFS_dom"/>
</dbReference>
<dbReference type="EMBL" id="AZFN01000001">
    <property type="protein sequence ID" value="KRM03658.1"/>
    <property type="molecule type" value="Genomic_DNA"/>
</dbReference>
<evidence type="ECO:0000256" key="7">
    <source>
        <dbReference type="SAM" id="Phobius"/>
    </source>
</evidence>
<dbReference type="InterPro" id="IPR001958">
    <property type="entry name" value="Tet-R_TetA/multi-R_MdtG-like"/>
</dbReference>
<keyword evidence="6 7" id="KW-0472">Membrane</keyword>
<evidence type="ECO:0000256" key="5">
    <source>
        <dbReference type="ARBA" id="ARBA00022989"/>
    </source>
</evidence>
<dbReference type="SUPFAM" id="SSF103473">
    <property type="entry name" value="MFS general substrate transporter"/>
    <property type="match status" value="1"/>
</dbReference>
<dbReference type="PROSITE" id="PS00216">
    <property type="entry name" value="SUGAR_TRANSPORT_1"/>
    <property type="match status" value="1"/>
</dbReference>
<feature type="transmembrane region" description="Helical" evidence="7">
    <location>
        <begin position="170"/>
        <end position="190"/>
    </location>
</feature>
<gene>
    <name evidence="9" type="ORF">FC60_GL000028</name>
</gene>
<comment type="similarity">
    <text evidence="2">Belongs to the major facilitator superfamily. TCR/Tet family.</text>
</comment>
<feature type="transmembrane region" description="Helical" evidence="7">
    <location>
        <begin position="112"/>
        <end position="130"/>
    </location>
</feature>
<comment type="caution">
    <text evidence="9">The sequence shown here is derived from an EMBL/GenBank/DDBJ whole genome shotgun (WGS) entry which is preliminary data.</text>
</comment>
<proteinExistence type="inferred from homology"/>
<sequence length="404" mass="45331">MELRKGDSLMTQKTKRTIYIMLISQFLIFLGMSLIFPVEPYIRKEYHLTAFDMGMMSALFALVQFAASPIAGRLSDRWGRKPMMVWGLVMFTVGEFIFAMGQNLFWFDFSRMIDGLSAAMFTPASMALAADITTEQQRAKVIGWLSAAFSGGLILGPGLGGILANISYKFPFWIAGILGVISILVTVIWLPKDDEHDLKAHAQMAEEYRSASSWEQLKQIMSPALMMLCVMILIAAFGLAGFESIYSLYVNQVHGFDLNQIATVLTLNGVLSLILQVFLFEWLVDKLKEVGLIRLTYFVAIIGTVMVIYLHHYWLVVFATLLVFEGFDLVRPAITTLMTKLGRDNQGLLNGVNTSLTSVGNVFGPLLSGWLLDVNSLYPYWLVNVFLVIAFLITFSLARQMKRQ</sequence>
<name>A0A0R1VDU0_9LACO</name>
<keyword evidence="4 7" id="KW-0812">Transmembrane</keyword>
<dbReference type="GO" id="GO:0022857">
    <property type="term" value="F:transmembrane transporter activity"/>
    <property type="evidence" value="ECO:0007669"/>
    <property type="project" value="InterPro"/>
</dbReference>
<dbReference type="InterPro" id="IPR036259">
    <property type="entry name" value="MFS_trans_sf"/>
</dbReference>